<proteinExistence type="predicted"/>
<evidence type="ECO:0000256" key="1">
    <source>
        <dbReference type="SAM" id="MobiDB-lite"/>
    </source>
</evidence>
<sequence length="97" mass="10668">MHPHPPTPAPPATPPRRQHKLHRALPAVLALALAPPLPAFAPSQTRLALPLRLVALDAEVDVTSSFAREMELSRSLQLQRVRRVPENARSPLLPDQC</sequence>
<organism evidence="2 3">
    <name type="scientific">Galerina marginata (strain CBS 339.88)</name>
    <dbReference type="NCBI Taxonomy" id="685588"/>
    <lineage>
        <taxon>Eukaryota</taxon>
        <taxon>Fungi</taxon>
        <taxon>Dikarya</taxon>
        <taxon>Basidiomycota</taxon>
        <taxon>Agaricomycotina</taxon>
        <taxon>Agaricomycetes</taxon>
        <taxon>Agaricomycetidae</taxon>
        <taxon>Agaricales</taxon>
        <taxon>Agaricineae</taxon>
        <taxon>Strophariaceae</taxon>
        <taxon>Galerina</taxon>
    </lineage>
</organism>
<dbReference type="EMBL" id="KL142418">
    <property type="protein sequence ID" value="KDR67011.1"/>
    <property type="molecule type" value="Genomic_DNA"/>
</dbReference>
<gene>
    <name evidence="2" type="ORF">GALMADRAFT_232241</name>
</gene>
<dbReference type="HOGENOM" id="CLU_2346841_0_0_1"/>
<accession>A0A067S880</accession>
<dbReference type="Proteomes" id="UP000027222">
    <property type="component" value="Unassembled WGS sequence"/>
</dbReference>
<protein>
    <submittedName>
        <fullName evidence="2">Uncharacterized protein</fullName>
    </submittedName>
</protein>
<name>A0A067S880_GALM3</name>
<reference evidence="3" key="1">
    <citation type="journal article" date="2014" name="Proc. Natl. Acad. Sci. U.S.A.">
        <title>Extensive sampling of basidiomycete genomes demonstrates inadequacy of the white-rot/brown-rot paradigm for wood decay fungi.</title>
        <authorList>
            <person name="Riley R."/>
            <person name="Salamov A.A."/>
            <person name="Brown D.W."/>
            <person name="Nagy L.G."/>
            <person name="Floudas D."/>
            <person name="Held B.W."/>
            <person name="Levasseur A."/>
            <person name="Lombard V."/>
            <person name="Morin E."/>
            <person name="Otillar R."/>
            <person name="Lindquist E.A."/>
            <person name="Sun H."/>
            <person name="LaButti K.M."/>
            <person name="Schmutz J."/>
            <person name="Jabbour D."/>
            <person name="Luo H."/>
            <person name="Baker S.E."/>
            <person name="Pisabarro A.G."/>
            <person name="Walton J.D."/>
            <person name="Blanchette R.A."/>
            <person name="Henrissat B."/>
            <person name="Martin F."/>
            <person name="Cullen D."/>
            <person name="Hibbett D.S."/>
            <person name="Grigoriev I.V."/>
        </authorList>
    </citation>
    <scope>NUCLEOTIDE SEQUENCE [LARGE SCALE GENOMIC DNA]</scope>
    <source>
        <strain evidence="3">CBS 339.88</strain>
    </source>
</reference>
<evidence type="ECO:0000313" key="2">
    <source>
        <dbReference type="EMBL" id="KDR67011.1"/>
    </source>
</evidence>
<feature type="compositionally biased region" description="Pro residues" evidence="1">
    <location>
        <begin position="1"/>
        <end position="14"/>
    </location>
</feature>
<evidence type="ECO:0000313" key="3">
    <source>
        <dbReference type="Proteomes" id="UP000027222"/>
    </source>
</evidence>
<dbReference type="AlphaFoldDB" id="A0A067S880"/>
<keyword evidence="3" id="KW-1185">Reference proteome</keyword>
<feature type="region of interest" description="Disordered" evidence="1">
    <location>
        <begin position="1"/>
        <end position="20"/>
    </location>
</feature>